<evidence type="ECO:0000256" key="4">
    <source>
        <dbReference type="ARBA" id="ARBA00022989"/>
    </source>
</evidence>
<dbReference type="PANTHER" id="PTHR43652:SF6">
    <property type="entry name" value="ARGININE REPRESSOR"/>
    <property type="match status" value="1"/>
</dbReference>
<protein>
    <submittedName>
        <fullName evidence="7">YfcC family protein</fullName>
    </submittedName>
</protein>
<evidence type="ECO:0000256" key="1">
    <source>
        <dbReference type="ARBA" id="ARBA00004651"/>
    </source>
</evidence>
<accession>A0A7X9TAS3</accession>
<dbReference type="PANTHER" id="PTHR43652">
    <property type="entry name" value="BASIC AMINO ACID ANTIPORTER YFCC-RELATED"/>
    <property type="match status" value="1"/>
</dbReference>
<name>A0A7X9TAS3_9ACTN</name>
<keyword evidence="4 6" id="KW-1133">Transmembrane helix</keyword>
<dbReference type="AlphaFoldDB" id="A0A7X9TAS3"/>
<keyword evidence="3 6" id="KW-0812">Transmembrane</keyword>
<proteinExistence type="predicted"/>
<feature type="transmembrane region" description="Helical" evidence="6">
    <location>
        <begin position="452"/>
        <end position="474"/>
    </location>
</feature>
<comment type="subcellular location">
    <subcellularLocation>
        <location evidence="1">Cell membrane</location>
        <topology evidence="1">Multi-pass membrane protein</topology>
    </subcellularLocation>
</comment>
<evidence type="ECO:0000313" key="8">
    <source>
        <dbReference type="Proteomes" id="UP000565613"/>
    </source>
</evidence>
<reference evidence="7 8" key="1">
    <citation type="submission" date="2020-04" db="EMBL/GenBank/DDBJ databases">
        <authorList>
            <person name="Hitch T.C.A."/>
            <person name="Wylensek D."/>
            <person name="Clavel T."/>
        </authorList>
    </citation>
    <scope>NUCLEOTIDE SEQUENCE [LARGE SCALE GENOMIC DNA]</scope>
    <source>
        <strain evidence="7 8">105184</strain>
    </source>
</reference>
<evidence type="ECO:0000256" key="2">
    <source>
        <dbReference type="ARBA" id="ARBA00022475"/>
    </source>
</evidence>
<feature type="transmembrane region" description="Helical" evidence="6">
    <location>
        <begin position="494"/>
        <end position="519"/>
    </location>
</feature>
<evidence type="ECO:0000256" key="5">
    <source>
        <dbReference type="ARBA" id="ARBA00023136"/>
    </source>
</evidence>
<feature type="transmembrane region" description="Helical" evidence="6">
    <location>
        <begin position="95"/>
        <end position="114"/>
    </location>
</feature>
<gene>
    <name evidence="7" type="ORF">HF885_06090</name>
</gene>
<dbReference type="GO" id="GO:0005886">
    <property type="term" value="C:plasma membrane"/>
    <property type="evidence" value="ECO:0007669"/>
    <property type="project" value="UniProtKB-SubCell"/>
</dbReference>
<feature type="transmembrane region" description="Helical" evidence="6">
    <location>
        <begin position="421"/>
        <end position="440"/>
    </location>
</feature>
<evidence type="ECO:0000313" key="7">
    <source>
        <dbReference type="EMBL" id="NMF26000.1"/>
    </source>
</evidence>
<organism evidence="7 8">
    <name type="scientific">Parafannyhessea umbonata</name>
    <dbReference type="NCBI Taxonomy" id="604330"/>
    <lineage>
        <taxon>Bacteria</taxon>
        <taxon>Bacillati</taxon>
        <taxon>Actinomycetota</taxon>
        <taxon>Coriobacteriia</taxon>
        <taxon>Coriobacteriales</taxon>
        <taxon>Atopobiaceae</taxon>
        <taxon>Parafannyhessea</taxon>
    </lineage>
</organism>
<sequence>MSAGHKRRMLTSFSIMFILLFAIAILSLVMSRFTSEVTAVPFGNLMMSPVNGFKDGHGVALFVFVLGGFLAIVNKTDALSAGIGALVRKMGGNELKLIPVLMLIFAILGSTYGFCEETVGFYALLSATMMAAGFDALTGAMMVLLGAGVGCLGSTVNPFATGIAADVLASSGIVADQGVVIGLGLVLLVTSYLVSVYFVMRYAKGVKADRSRTLMSADEVAASEEAYGDTTTAGNQYEPLSRKQKVVLWLFGLSFLVMIVGFVPWGKLGIDAFCAGSRSHEVTETVTAKDIERQYEADKLGRLSVTPKDAKGTLTNEVVDDAGWSSFLTGVPLGEWYFAESTTWFLVMAIVIGIAAGFDEHELVFTFLSGCGEMTGVVMIVGLSRGVAILMGQTGLSLYVLHHVAAALNGTSPVVFAAGSYVLYFLLSILIPGTSSMATISMPIMGPLTQSLGFNPAIMINVFAAASGVVNYFTPANGAIMGGLALSRVEYGTWLKFVGKVVLVTAIVNVAVLAVAMVVL</sequence>
<dbReference type="InterPro" id="IPR051679">
    <property type="entry name" value="DASS-Related_Transporters"/>
</dbReference>
<evidence type="ECO:0000256" key="3">
    <source>
        <dbReference type="ARBA" id="ARBA00022692"/>
    </source>
</evidence>
<evidence type="ECO:0000256" key="6">
    <source>
        <dbReference type="SAM" id="Phobius"/>
    </source>
</evidence>
<dbReference type="InterPro" id="IPR018385">
    <property type="entry name" value="C4_dicarb_anaerob_car-like"/>
</dbReference>
<keyword evidence="2" id="KW-1003">Cell membrane</keyword>
<feature type="transmembrane region" description="Helical" evidence="6">
    <location>
        <begin position="180"/>
        <end position="200"/>
    </location>
</feature>
<comment type="caution">
    <text evidence="7">The sequence shown here is derived from an EMBL/GenBank/DDBJ whole genome shotgun (WGS) entry which is preliminary data.</text>
</comment>
<dbReference type="EMBL" id="JABAGR010000005">
    <property type="protein sequence ID" value="NMF26000.1"/>
    <property type="molecule type" value="Genomic_DNA"/>
</dbReference>
<feature type="transmembrane region" description="Helical" evidence="6">
    <location>
        <begin position="55"/>
        <end position="74"/>
    </location>
</feature>
<dbReference type="Proteomes" id="UP000565613">
    <property type="component" value="Unassembled WGS sequence"/>
</dbReference>
<feature type="transmembrane region" description="Helical" evidence="6">
    <location>
        <begin position="336"/>
        <end position="356"/>
    </location>
</feature>
<feature type="transmembrane region" description="Helical" evidence="6">
    <location>
        <begin position="246"/>
        <end position="265"/>
    </location>
</feature>
<dbReference type="Pfam" id="PF03606">
    <property type="entry name" value="DcuC"/>
    <property type="match status" value="1"/>
</dbReference>
<feature type="transmembrane region" description="Helical" evidence="6">
    <location>
        <begin position="120"/>
        <end position="144"/>
    </location>
</feature>
<keyword evidence="5 6" id="KW-0472">Membrane</keyword>